<dbReference type="Gene3D" id="3.20.19.10">
    <property type="entry name" value="Aconitase, domain 4"/>
    <property type="match status" value="1"/>
</dbReference>
<dbReference type="InterPro" id="IPR015928">
    <property type="entry name" value="Aconitase/3IPM_dehydase_swvl"/>
</dbReference>
<evidence type="ECO:0000313" key="1">
    <source>
        <dbReference type="EMBL" id="VDO72673.1"/>
    </source>
</evidence>
<sequence>MKRMNSNWKGMPRTRLGGECSWVAYAPRQGLTGPVRCVIHHENGKTEEVQLLHTFNENQIEWFKAGSALNRMRELGSKQH</sequence>
<dbReference type="STRING" id="6186.A0A183JHJ6"/>
<dbReference type="Proteomes" id="UP000279833">
    <property type="component" value="Unassembled WGS sequence"/>
</dbReference>
<proteinExistence type="predicted"/>
<gene>
    <name evidence="1" type="ORF">SCUD_LOCUS2170</name>
</gene>
<organism evidence="3">
    <name type="scientific">Schistosoma curassoni</name>
    <dbReference type="NCBI Taxonomy" id="6186"/>
    <lineage>
        <taxon>Eukaryota</taxon>
        <taxon>Metazoa</taxon>
        <taxon>Spiralia</taxon>
        <taxon>Lophotrochozoa</taxon>
        <taxon>Platyhelminthes</taxon>
        <taxon>Trematoda</taxon>
        <taxon>Digenea</taxon>
        <taxon>Strigeidida</taxon>
        <taxon>Schistosomatoidea</taxon>
        <taxon>Schistosomatidae</taxon>
        <taxon>Schistosoma</taxon>
    </lineage>
</organism>
<dbReference type="EMBL" id="UZAK01001999">
    <property type="protein sequence ID" value="VDO72673.1"/>
    <property type="molecule type" value="Genomic_DNA"/>
</dbReference>
<dbReference type="AlphaFoldDB" id="A0A183JHJ6"/>
<name>A0A183JHJ6_9TREM</name>
<dbReference type="WBParaSite" id="SCUD_0000216901-mRNA-1">
    <property type="protein sequence ID" value="SCUD_0000216901-mRNA-1"/>
    <property type="gene ID" value="SCUD_0000216901"/>
</dbReference>
<evidence type="ECO:0000313" key="3">
    <source>
        <dbReference type="WBParaSite" id="SCUD_0000216901-mRNA-1"/>
    </source>
</evidence>
<keyword evidence="2" id="KW-1185">Reference proteome</keyword>
<reference evidence="3" key="1">
    <citation type="submission" date="2016-06" db="UniProtKB">
        <authorList>
            <consortium name="WormBaseParasite"/>
        </authorList>
    </citation>
    <scope>IDENTIFICATION</scope>
</reference>
<accession>A0A183JHJ6</accession>
<protein>
    <submittedName>
        <fullName evidence="3">DUF1651 domain-containing protein</fullName>
    </submittedName>
</protein>
<evidence type="ECO:0000313" key="2">
    <source>
        <dbReference type="Proteomes" id="UP000279833"/>
    </source>
</evidence>
<reference evidence="1 2" key="2">
    <citation type="submission" date="2018-11" db="EMBL/GenBank/DDBJ databases">
        <authorList>
            <consortium name="Pathogen Informatics"/>
        </authorList>
    </citation>
    <scope>NUCLEOTIDE SEQUENCE [LARGE SCALE GENOMIC DNA]</scope>
    <source>
        <strain evidence="1">Dakar</strain>
        <strain evidence="2">Dakar, Senegal</strain>
    </source>
</reference>